<dbReference type="InterPro" id="IPR007751">
    <property type="entry name" value="DUF676_lipase-like"/>
</dbReference>
<organism evidence="5 6">
    <name type="scientific">Byssochlamys spectabilis</name>
    <name type="common">Paecilomyces variotii</name>
    <dbReference type="NCBI Taxonomy" id="264951"/>
    <lineage>
        <taxon>Eukaryota</taxon>
        <taxon>Fungi</taxon>
        <taxon>Dikarya</taxon>
        <taxon>Ascomycota</taxon>
        <taxon>Pezizomycotina</taxon>
        <taxon>Eurotiomycetes</taxon>
        <taxon>Eurotiomycetidae</taxon>
        <taxon>Eurotiales</taxon>
        <taxon>Thermoascaceae</taxon>
        <taxon>Paecilomyces</taxon>
    </lineage>
</organism>
<name>A0A443I676_BYSSP</name>
<feature type="compositionally biased region" description="Basic and acidic residues" evidence="3">
    <location>
        <begin position="336"/>
        <end position="349"/>
    </location>
</feature>
<feature type="compositionally biased region" description="Polar residues" evidence="3">
    <location>
        <begin position="845"/>
        <end position="863"/>
    </location>
</feature>
<comment type="similarity">
    <text evidence="1">Belongs to the putative lipase ROG1 family.</text>
</comment>
<accession>A0A443I676</accession>
<feature type="compositionally biased region" description="Polar residues" evidence="3">
    <location>
        <begin position="12"/>
        <end position="25"/>
    </location>
</feature>
<dbReference type="SUPFAM" id="SSF53474">
    <property type="entry name" value="alpha/beta-Hydrolases"/>
    <property type="match status" value="1"/>
</dbReference>
<dbReference type="VEuPathDB" id="FungiDB:C8Q69DRAFT_451771"/>
<dbReference type="GO" id="GO:0047372">
    <property type="term" value="F:monoacylglycerol lipase activity"/>
    <property type="evidence" value="ECO:0007669"/>
    <property type="project" value="TreeGrafter"/>
</dbReference>
<feature type="compositionally biased region" description="Acidic residues" evidence="3">
    <location>
        <begin position="1045"/>
        <end position="1056"/>
    </location>
</feature>
<keyword evidence="6" id="KW-1185">Reference proteome</keyword>
<feature type="region of interest" description="Disordered" evidence="3">
    <location>
        <begin position="193"/>
        <end position="233"/>
    </location>
</feature>
<protein>
    <submittedName>
        <fullName evidence="5">Putative serine esterase-domain-containing protein</fullName>
    </submittedName>
</protein>
<dbReference type="InterPro" id="IPR029058">
    <property type="entry name" value="AB_hydrolase_fold"/>
</dbReference>
<dbReference type="InterPro" id="IPR044294">
    <property type="entry name" value="Lipase-like"/>
</dbReference>
<dbReference type="AlphaFoldDB" id="A0A443I676"/>
<evidence type="ECO:0000313" key="5">
    <source>
        <dbReference type="EMBL" id="RWQ99610.1"/>
    </source>
</evidence>
<dbReference type="EMBL" id="RCNU01000001">
    <property type="protein sequence ID" value="RWQ99610.1"/>
    <property type="molecule type" value="Genomic_DNA"/>
</dbReference>
<dbReference type="InterPro" id="IPR016445">
    <property type="entry name" value="Rog1_fam"/>
</dbReference>
<dbReference type="PANTHER" id="PTHR12482">
    <property type="entry name" value="LIPASE ROG1-RELATED-RELATED"/>
    <property type="match status" value="1"/>
</dbReference>
<feature type="compositionally biased region" description="Low complexity" evidence="3">
    <location>
        <begin position="710"/>
        <end position="721"/>
    </location>
</feature>
<evidence type="ECO:0000313" key="6">
    <source>
        <dbReference type="Proteomes" id="UP000283841"/>
    </source>
</evidence>
<proteinExistence type="inferred from homology"/>
<comment type="caution">
    <text evidence="5">The sequence shown here is derived from an EMBL/GenBank/DDBJ whole genome shotgun (WGS) entry which is preliminary data.</text>
</comment>
<feature type="domain" description="DUF676" evidence="4">
    <location>
        <begin position="449"/>
        <end position="594"/>
    </location>
</feature>
<feature type="compositionally biased region" description="Basic and acidic residues" evidence="3">
    <location>
        <begin position="261"/>
        <end position="270"/>
    </location>
</feature>
<dbReference type="GO" id="GO:0016042">
    <property type="term" value="P:lipid catabolic process"/>
    <property type="evidence" value="ECO:0007669"/>
    <property type="project" value="UniProtKB-KW"/>
</dbReference>
<feature type="compositionally biased region" description="Basic and acidic residues" evidence="3">
    <location>
        <begin position="977"/>
        <end position="992"/>
    </location>
</feature>
<sequence length="1073" mass="117775">MLINTRTYLLSQTRRSTASPKSDSLTGRHGHSESTHQTTEMLLVYQAGSVHVGEAVRYTLTYTPAADPILPTPSELHVRIKNTSALPLRAAYLHGPYTLYTACYPSSFNPDHKHKLEDGLPQFEPNLRAGGSWDAVIPIPERIRQTPETALSIDPEIAAGSVTWVIEIVSQVIFSTTASVHFELLVGRDEKSLNLGSGSRSGGSGNVPPPAQLHDHWKPGVKHHQSAANTRKGVNSKSITLVVDDTSSLWNTPAFPSWEEKQYLGKEADTRQTSGETQSDSDIKGGNSKQAGSEGKRKKRRIHFVVLTHGLHSNLGADMLYLKESIDAASKAARKQAREERDRRKHEEPENTAGDDGAESDDEQVIVRGFPGNAVRTERGIQYLGKRLAKYVLLMTYPDQPYLPTKKPKKSLSRSLTGLKSPTGSTAHNPLAESSELGDKNTPDYAYEITSISFIGHSLGGLIQTYAIAYIRKYSPEFFDRIKPINFIALATPFLGLSNENPVYVRFALDFGLVGRTGQDLGLSWTAPKVRSGWGAVIGGLGNESKKAEKQSDPGSKPLLRILPSGPAHQVLLKFRNRTVYSNVVNDGIVPLRTSCLLFLDWRGLDRVEKARRENGLVGTMAEWGWAELTGANSNTVKTARTLTDLSLGPAAEAQQSSSSQMESAATTGKAKDDSPGADEMLSPAPRQFLKHSVQTGNTDLVKSKENSHSTPATPATPTSPLGNLLSMLRPKQSKDSSNSKDARIYKRSQTMNISSEHTDTSSSDVPQSEQPRPGPVRGDSLYDDDVYAPPKTTFFESAGDLLKPPLPTTEFLIDPAARPRTIFHDRVYHPEDIPPPSPVKRRTIFSSSHSAQPGSNSGTSQSLDHHDQQHTEGSMSGMKVEEKIARAYHRDLSWRKVLVRLEPDAHNNIIVRRMFANAYGWPVVKHLVDTHFAYTLTAETDDALEPSVERAKPVNESASNSGEEVEGQTEVPNIEAIERGKNAPSNDRNHPSELQSTPFSEDPQKTAPVPEPAVGHADAHDKNSNLSNLPRQDSARWDDHLSGDDNEETLSEAESSDGSYHDDLNHYRQRTV</sequence>
<feature type="compositionally biased region" description="Low complexity" evidence="3">
    <location>
        <begin position="651"/>
        <end position="666"/>
    </location>
</feature>
<dbReference type="PIRSF" id="PIRSF005412">
    <property type="entry name" value="UCP005412_abhydr"/>
    <property type="match status" value="1"/>
</dbReference>
<dbReference type="Proteomes" id="UP000283841">
    <property type="component" value="Unassembled WGS sequence"/>
</dbReference>
<evidence type="ECO:0000259" key="4">
    <source>
        <dbReference type="Pfam" id="PF05057"/>
    </source>
</evidence>
<feature type="compositionally biased region" description="Basic and acidic residues" evidence="3">
    <location>
        <begin position="733"/>
        <end position="745"/>
    </location>
</feature>
<feature type="compositionally biased region" description="Polar residues" evidence="3">
    <location>
        <begin position="748"/>
        <end position="771"/>
    </location>
</feature>
<gene>
    <name evidence="5" type="ORF">C8Q69DRAFT_451771</name>
</gene>
<dbReference type="GeneID" id="39598793"/>
<keyword evidence="2" id="KW-0442">Lipid degradation</keyword>
<feature type="region of interest" description="Disordered" evidence="3">
    <location>
        <begin position="650"/>
        <end position="683"/>
    </location>
</feature>
<feature type="compositionally biased region" description="Polar residues" evidence="3">
    <location>
        <begin position="413"/>
        <end position="428"/>
    </location>
</feature>
<feature type="region of interest" description="Disordered" evidence="3">
    <location>
        <begin position="332"/>
        <end position="363"/>
    </location>
</feature>
<feature type="compositionally biased region" description="Basic and acidic residues" evidence="3">
    <location>
        <begin position="1034"/>
        <end position="1044"/>
    </location>
</feature>
<feature type="compositionally biased region" description="Polar residues" evidence="3">
    <location>
        <begin position="271"/>
        <end position="280"/>
    </location>
</feature>
<evidence type="ECO:0000256" key="2">
    <source>
        <dbReference type="ARBA" id="ARBA00022963"/>
    </source>
</evidence>
<feature type="domain" description="DUF676" evidence="4">
    <location>
        <begin position="301"/>
        <end position="395"/>
    </location>
</feature>
<dbReference type="STRING" id="264951.A0A443I676"/>
<feature type="region of interest" description="Disordered" evidence="3">
    <location>
        <begin position="827"/>
        <end position="877"/>
    </location>
</feature>
<evidence type="ECO:0000256" key="1">
    <source>
        <dbReference type="ARBA" id="ARBA00007920"/>
    </source>
</evidence>
<feature type="region of interest" description="Disordered" evidence="3">
    <location>
        <begin position="261"/>
        <end position="298"/>
    </location>
</feature>
<feature type="region of interest" description="Disordered" evidence="3">
    <location>
        <begin position="946"/>
        <end position="1073"/>
    </location>
</feature>
<dbReference type="PANTHER" id="PTHR12482:SF62">
    <property type="entry name" value="LIPASE ROG1-RELATED"/>
    <property type="match status" value="1"/>
</dbReference>
<dbReference type="Pfam" id="PF05057">
    <property type="entry name" value="DUF676"/>
    <property type="match status" value="2"/>
</dbReference>
<reference evidence="5 6" key="1">
    <citation type="journal article" date="2018" name="Front. Microbiol.">
        <title>Genomic and genetic insights into a cosmopolitan fungus, Paecilomyces variotii (Eurotiales).</title>
        <authorList>
            <person name="Urquhart A.S."/>
            <person name="Mondo S.J."/>
            <person name="Makela M.R."/>
            <person name="Hane J.K."/>
            <person name="Wiebenga A."/>
            <person name="He G."/>
            <person name="Mihaltcheva S."/>
            <person name="Pangilinan J."/>
            <person name="Lipzen A."/>
            <person name="Barry K."/>
            <person name="de Vries R.P."/>
            <person name="Grigoriev I.V."/>
            <person name="Idnurm A."/>
        </authorList>
    </citation>
    <scope>NUCLEOTIDE SEQUENCE [LARGE SCALE GENOMIC DNA]</scope>
    <source>
        <strain evidence="5 6">CBS 101075</strain>
    </source>
</reference>
<feature type="region of interest" description="Disordered" evidence="3">
    <location>
        <begin position="12"/>
        <end position="36"/>
    </location>
</feature>
<feature type="region of interest" description="Disordered" evidence="3">
    <location>
        <begin position="404"/>
        <end position="437"/>
    </location>
</feature>
<feature type="region of interest" description="Disordered" evidence="3">
    <location>
        <begin position="702"/>
        <end position="790"/>
    </location>
</feature>
<keyword evidence="2" id="KW-0443">Lipid metabolism</keyword>
<dbReference type="RefSeq" id="XP_028489255.1">
    <property type="nucleotide sequence ID" value="XM_028629516.1"/>
</dbReference>
<evidence type="ECO:0000256" key="3">
    <source>
        <dbReference type="SAM" id="MobiDB-lite"/>
    </source>
</evidence>